<reference evidence="2 3" key="1">
    <citation type="journal article" date="2018" name="Sci. Rep.">
        <title>Genome sequence of the cauliflower mushroom Sparassis crispa (Hanabiratake) and its association with beneficial usage.</title>
        <authorList>
            <person name="Kiyama R."/>
            <person name="Furutani Y."/>
            <person name="Kawaguchi K."/>
            <person name="Nakanishi T."/>
        </authorList>
    </citation>
    <scope>NUCLEOTIDE SEQUENCE [LARGE SCALE GENOMIC DNA]</scope>
</reference>
<dbReference type="RefSeq" id="XP_027619496.1">
    <property type="nucleotide sequence ID" value="XM_027763695.1"/>
</dbReference>
<keyword evidence="3" id="KW-1185">Reference proteome</keyword>
<name>A0A401H2H0_9APHY</name>
<evidence type="ECO:0000313" key="3">
    <source>
        <dbReference type="Proteomes" id="UP000287166"/>
    </source>
</evidence>
<evidence type="ECO:0000313" key="2">
    <source>
        <dbReference type="EMBL" id="GBE88583.1"/>
    </source>
</evidence>
<sequence length="156" mass="17453">MPRTASPSIVTYRLHKKMVYVSPAESYEEAVDFAKAVFADELSGIDRTRVVFSINVAVQHTPRTVQIGPMAWNAVISTLVEYEIIDVSVQSSVCHVGYTDDTPPPYVDTHPKHSWSLSPLPPCRPHTPISPARSPSPGKGTRNWFERHFQPLPFQV</sequence>
<proteinExistence type="predicted"/>
<comment type="caution">
    <text evidence="2">The sequence shown here is derived from an EMBL/GenBank/DDBJ whole genome shotgun (WGS) entry which is preliminary data.</text>
</comment>
<dbReference type="GeneID" id="38785500"/>
<dbReference type="OrthoDB" id="3198848at2759"/>
<dbReference type="Proteomes" id="UP000287166">
    <property type="component" value="Unassembled WGS sequence"/>
</dbReference>
<dbReference type="EMBL" id="BFAD01000013">
    <property type="protein sequence ID" value="GBE88583.1"/>
    <property type="molecule type" value="Genomic_DNA"/>
</dbReference>
<dbReference type="AlphaFoldDB" id="A0A401H2H0"/>
<gene>
    <name evidence="2" type="ORF">SCP_1304000</name>
</gene>
<accession>A0A401H2H0</accession>
<protein>
    <submittedName>
        <fullName evidence="2">Uncharacterized protein</fullName>
    </submittedName>
</protein>
<evidence type="ECO:0000256" key="1">
    <source>
        <dbReference type="SAM" id="MobiDB-lite"/>
    </source>
</evidence>
<feature type="region of interest" description="Disordered" evidence="1">
    <location>
        <begin position="110"/>
        <end position="142"/>
    </location>
</feature>
<dbReference type="InParanoid" id="A0A401H2H0"/>
<organism evidence="2 3">
    <name type="scientific">Sparassis crispa</name>
    <dbReference type="NCBI Taxonomy" id="139825"/>
    <lineage>
        <taxon>Eukaryota</taxon>
        <taxon>Fungi</taxon>
        <taxon>Dikarya</taxon>
        <taxon>Basidiomycota</taxon>
        <taxon>Agaricomycotina</taxon>
        <taxon>Agaricomycetes</taxon>
        <taxon>Polyporales</taxon>
        <taxon>Sparassidaceae</taxon>
        <taxon>Sparassis</taxon>
    </lineage>
</organism>